<dbReference type="RefSeq" id="WP_344980295.1">
    <property type="nucleotide sequence ID" value="NZ_BAABFN010000007.1"/>
</dbReference>
<dbReference type="Pfam" id="PF00474">
    <property type="entry name" value="SSF"/>
    <property type="match status" value="1"/>
</dbReference>
<dbReference type="PANTHER" id="PTHR11819">
    <property type="entry name" value="SOLUTE CARRIER FAMILY 5"/>
    <property type="match status" value="1"/>
</dbReference>
<feature type="transmembrane region" description="Helical" evidence="7">
    <location>
        <begin position="475"/>
        <end position="496"/>
    </location>
</feature>
<keyword evidence="4 7" id="KW-1133">Transmembrane helix</keyword>
<evidence type="ECO:0000256" key="4">
    <source>
        <dbReference type="ARBA" id="ARBA00022989"/>
    </source>
</evidence>
<dbReference type="Gene3D" id="1.20.1730.10">
    <property type="entry name" value="Sodium/glucose cotransporter"/>
    <property type="match status" value="1"/>
</dbReference>
<evidence type="ECO:0000256" key="2">
    <source>
        <dbReference type="ARBA" id="ARBA00006434"/>
    </source>
</evidence>
<proteinExistence type="inferred from homology"/>
<keyword evidence="9" id="KW-1185">Reference proteome</keyword>
<feature type="transmembrane region" description="Helical" evidence="7">
    <location>
        <begin position="537"/>
        <end position="557"/>
    </location>
</feature>
<evidence type="ECO:0000256" key="7">
    <source>
        <dbReference type="SAM" id="Phobius"/>
    </source>
</evidence>
<feature type="transmembrane region" description="Helical" evidence="7">
    <location>
        <begin position="388"/>
        <end position="415"/>
    </location>
</feature>
<feature type="transmembrane region" description="Helical" evidence="7">
    <location>
        <begin position="78"/>
        <end position="99"/>
    </location>
</feature>
<evidence type="ECO:0000313" key="8">
    <source>
        <dbReference type="EMBL" id="GAA4315899.1"/>
    </source>
</evidence>
<dbReference type="PROSITE" id="PS50283">
    <property type="entry name" value="NA_SOLUT_SYMP_3"/>
    <property type="match status" value="1"/>
</dbReference>
<evidence type="ECO:0000256" key="5">
    <source>
        <dbReference type="ARBA" id="ARBA00023136"/>
    </source>
</evidence>
<comment type="caution">
    <text evidence="8">The sequence shown here is derived from an EMBL/GenBank/DDBJ whole genome shotgun (WGS) entry which is preliminary data.</text>
</comment>
<evidence type="ECO:0000256" key="3">
    <source>
        <dbReference type="ARBA" id="ARBA00022692"/>
    </source>
</evidence>
<keyword evidence="3 7" id="KW-0812">Transmembrane</keyword>
<keyword evidence="5 7" id="KW-0472">Membrane</keyword>
<reference evidence="9" key="1">
    <citation type="journal article" date="2019" name="Int. J. Syst. Evol. Microbiol.">
        <title>The Global Catalogue of Microorganisms (GCM) 10K type strain sequencing project: providing services to taxonomists for standard genome sequencing and annotation.</title>
        <authorList>
            <consortium name="The Broad Institute Genomics Platform"/>
            <consortium name="The Broad Institute Genome Sequencing Center for Infectious Disease"/>
            <person name="Wu L."/>
            <person name="Ma J."/>
        </authorList>
    </citation>
    <scope>NUCLEOTIDE SEQUENCE [LARGE SCALE GENOMIC DNA]</scope>
    <source>
        <strain evidence="9">JCM 17664</strain>
    </source>
</reference>
<feature type="transmembrane region" description="Helical" evidence="7">
    <location>
        <begin position="6"/>
        <end position="24"/>
    </location>
</feature>
<feature type="transmembrane region" description="Helical" evidence="7">
    <location>
        <begin position="127"/>
        <end position="150"/>
    </location>
</feature>
<comment type="similarity">
    <text evidence="2 6">Belongs to the sodium:solute symporter (SSF) (TC 2.A.21) family.</text>
</comment>
<evidence type="ECO:0000256" key="6">
    <source>
        <dbReference type="RuleBase" id="RU362091"/>
    </source>
</evidence>
<accession>A0ABP8G2F3</accession>
<gene>
    <name evidence="8" type="ORF">GCM10023143_27510</name>
</gene>
<feature type="transmembrane region" description="Helical" evidence="7">
    <location>
        <begin position="332"/>
        <end position="353"/>
    </location>
</feature>
<evidence type="ECO:0000256" key="1">
    <source>
        <dbReference type="ARBA" id="ARBA00004141"/>
    </source>
</evidence>
<feature type="transmembrane region" description="Helical" evidence="7">
    <location>
        <begin position="563"/>
        <end position="583"/>
    </location>
</feature>
<comment type="subcellular location">
    <subcellularLocation>
        <location evidence="1">Membrane</location>
        <topology evidence="1">Multi-pass membrane protein</topology>
    </subcellularLocation>
</comment>
<dbReference type="Proteomes" id="UP001501207">
    <property type="component" value="Unassembled WGS sequence"/>
</dbReference>
<protein>
    <submittedName>
        <fullName evidence="8">Na+:solute symporter</fullName>
    </submittedName>
</protein>
<dbReference type="InterPro" id="IPR038377">
    <property type="entry name" value="Na/Glc_symporter_sf"/>
</dbReference>
<name>A0ABP8G2F3_9BACT</name>
<dbReference type="PANTHER" id="PTHR11819:SF77">
    <property type="entry name" value="SODIUM_GLUCOSE COTRANSPORT PROTEIN"/>
    <property type="match status" value="1"/>
</dbReference>
<feature type="transmembrane region" description="Helical" evidence="7">
    <location>
        <begin position="283"/>
        <end position="311"/>
    </location>
</feature>
<feature type="transmembrane region" description="Helical" evidence="7">
    <location>
        <begin position="436"/>
        <end position="455"/>
    </location>
</feature>
<feature type="transmembrane region" description="Helical" evidence="7">
    <location>
        <begin position="191"/>
        <end position="208"/>
    </location>
</feature>
<sequence length="621" mass="68459">MNWNRPDIWIIAGYLVLMFGLSLWHRRFSSSNLENFFLGGRKIPGWLNGISYTAALVSPDAATGYGGLGIVTGAFISWWYLSRFGLALFIGGVLFGVFWRKLNLFTSLEFYGLRFPQRAASAMRIWIAVRTSLIAMPAWTGITLLAAYKILGPAFGLTKLETIYLIVPISFLFVFFSGYKGVVISNLIQMCIFFIGTIVLAVLTQMYFGGPAAMTAALQHAFGATHPEMLQMAPPATHDVFPFTAAVAWLFGQSIGYGGDAAPMGGAMEGQRILSTRTPSEALTMYVVTAVSMFVLLLLVTLPSISAALLWPELRAAGADRELVYGYLMKTMLPSWAMGLLVAAMMAATMSTVGDNLNFGSQVLVSDIYRRWFVRHASERHYMWMGKVAMALILSLAILVVFQVRIITNVAIVMLQLSCAELPANWAQWWWWRFNGPARIAASFGGAGIFCLVVLAPRLLGFMGFSSAAHFALPWWWQALLVMGLTTLLWVTVALLTPPDPEKLLRDFYARARPLGYWKPFRLGSKEGSQAGIVKPIFRGLLIAIIGFAAVCLLIQGLTAGWFGWYTSCISDLVLAVVLFIVFKRMSRSFLAYLESRTAQAANGNNPALPLFAGEEESVRS</sequence>
<organism evidence="8 9">
    <name type="scientific">Compostibacter hankyongensis</name>
    <dbReference type="NCBI Taxonomy" id="1007089"/>
    <lineage>
        <taxon>Bacteria</taxon>
        <taxon>Pseudomonadati</taxon>
        <taxon>Bacteroidota</taxon>
        <taxon>Chitinophagia</taxon>
        <taxon>Chitinophagales</taxon>
        <taxon>Chitinophagaceae</taxon>
        <taxon>Compostibacter</taxon>
    </lineage>
</organism>
<evidence type="ECO:0000313" key="9">
    <source>
        <dbReference type="Proteomes" id="UP001501207"/>
    </source>
</evidence>
<dbReference type="EMBL" id="BAABFN010000007">
    <property type="protein sequence ID" value="GAA4315899.1"/>
    <property type="molecule type" value="Genomic_DNA"/>
</dbReference>
<feature type="transmembrane region" description="Helical" evidence="7">
    <location>
        <begin position="162"/>
        <end position="179"/>
    </location>
</feature>
<dbReference type="InterPro" id="IPR001734">
    <property type="entry name" value="Na/solute_symporter"/>
</dbReference>